<comment type="similarity">
    <text evidence="1 4">Belongs to the glycosyl hydrolase 17 family.</text>
</comment>
<evidence type="ECO:0000256" key="2">
    <source>
        <dbReference type="ARBA" id="ARBA00022801"/>
    </source>
</evidence>
<gene>
    <name evidence="6" type="ORF">MIMGU_mgv1a026276mg</name>
</gene>
<reference evidence="6 7" key="1">
    <citation type="journal article" date="2013" name="Proc. Natl. Acad. Sci. U.S.A.">
        <title>Fine-scale variation in meiotic recombination in Mimulus inferred from population shotgun sequencing.</title>
        <authorList>
            <person name="Hellsten U."/>
            <person name="Wright K.M."/>
            <person name="Jenkins J."/>
            <person name="Shu S."/>
            <person name="Yuan Y."/>
            <person name="Wessler S.R."/>
            <person name="Schmutz J."/>
            <person name="Willis J.H."/>
            <person name="Rokhsar D.S."/>
        </authorList>
    </citation>
    <scope>NUCLEOTIDE SEQUENCE [LARGE SCALE GENOMIC DNA]</scope>
    <source>
        <strain evidence="7">cv. DUN x IM62</strain>
    </source>
</reference>
<feature type="non-terminal residue" evidence="6">
    <location>
        <position position="290"/>
    </location>
</feature>
<dbReference type="InterPro" id="IPR000490">
    <property type="entry name" value="Glyco_hydro_17"/>
</dbReference>
<dbReference type="STRING" id="4155.A0A022PY75"/>
<dbReference type="PANTHER" id="PTHR32227">
    <property type="entry name" value="GLUCAN ENDO-1,3-BETA-GLUCOSIDASE BG1-RELATED-RELATED"/>
    <property type="match status" value="1"/>
</dbReference>
<evidence type="ECO:0000256" key="4">
    <source>
        <dbReference type="RuleBase" id="RU004335"/>
    </source>
</evidence>
<keyword evidence="3 5" id="KW-0326">Glycosidase</keyword>
<protein>
    <recommendedName>
        <fullName evidence="8">Glucan endo-1,3-beta-D-glucosidase</fullName>
    </recommendedName>
</protein>
<evidence type="ECO:0000313" key="7">
    <source>
        <dbReference type="Proteomes" id="UP000030748"/>
    </source>
</evidence>
<evidence type="ECO:0000256" key="5">
    <source>
        <dbReference type="RuleBase" id="RU004336"/>
    </source>
</evidence>
<dbReference type="Proteomes" id="UP000030748">
    <property type="component" value="Unassembled WGS sequence"/>
</dbReference>
<evidence type="ECO:0008006" key="8">
    <source>
        <dbReference type="Google" id="ProtNLM"/>
    </source>
</evidence>
<name>A0A022PY75_ERYGU</name>
<evidence type="ECO:0000256" key="1">
    <source>
        <dbReference type="ARBA" id="ARBA00008773"/>
    </source>
</evidence>
<dbReference type="SUPFAM" id="SSF51445">
    <property type="entry name" value="(Trans)glycosidases"/>
    <property type="match status" value="1"/>
</dbReference>
<accession>A0A022PY75</accession>
<dbReference type="InterPro" id="IPR044965">
    <property type="entry name" value="Glyco_hydro_17_plant"/>
</dbReference>
<dbReference type="GO" id="GO:0005975">
    <property type="term" value="P:carbohydrate metabolic process"/>
    <property type="evidence" value="ECO:0007669"/>
    <property type="project" value="InterPro"/>
</dbReference>
<keyword evidence="2 5" id="KW-0378">Hydrolase</keyword>
<dbReference type="PROSITE" id="PS00587">
    <property type="entry name" value="GLYCOSYL_HYDROL_F17"/>
    <property type="match status" value="1"/>
</dbReference>
<dbReference type="Pfam" id="PF00332">
    <property type="entry name" value="Glyco_hydro_17"/>
    <property type="match status" value="1"/>
</dbReference>
<dbReference type="Gene3D" id="3.20.20.80">
    <property type="entry name" value="Glycosidases"/>
    <property type="match status" value="1"/>
</dbReference>
<dbReference type="EMBL" id="KI632259">
    <property type="protein sequence ID" value="EYU20771.1"/>
    <property type="molecule type" value="Genomic_DNA"/>
</dbReference>
<dbReference type="InterPro" id="IPR017853">
    <property type="entry name" value="GH"/>
</dbReference>
<evidence type="ECO:0000256" key="3">
    <source>
        <dbReference type="ARBA" id="ARBA00023295"/>
    </source>
</evidence>
<sequence length="290" mass="31276">MSKSQFKNQNAAAIFGVLLTVLSVICLNSAVFSTNEQILILCRCSNRSLLWHTRIRIYNPNPSILEALNRNPNISVIVGVPNEEIQGIANNPALAKSWIQNHILKYRNVNFRYIAVGNEISPLDGASSSIAPSVAPAMQNIHNALSETTLGRKVKVSTALSMGVLAKSYPPSAGEFISAPTFISPIVQFLAKTNGPFLINVYPYFAYTSDTTNIRLDYALFTSNSAVVTDGGYQYRSLFDAMVDAVHAALEKAGGANVEVVVTESGWPSAGGTATTVKNAQIYNSNLIKS</sequence>
<dbReference type="GO" id="GO:0004553">
    <property type="term" value="F:hydrolase activity, hydrolyzing O-glycosyl compounds"/>
    <property type="evidence" value="ECO:0007669"/>
    <property type="project" value="InterPro"/>
</dbReference>
<organism evidence="6 7">
    <name type="scientific">Erythranthe guttata</name>
    <name type="common">Yellow monkey flower</name>
    <name type="synonym">Mimulus guttatus</name>
    <dbReference type="NCBI Taxonomy" id="4155"/>
    <lineage>
        <taxon>Eukaryota</taxon>
        <taxon>Viridiplantae</taxon>
        <taxon>Streptophyta</taxon>
        <taxon>Embryophyta</taxon>
        <taxon>Tracheophyta</taxon>
        <taxon>Spermatophyta</taxon>
        <taxon>Magnoliopsida</taxon>
        <taxon>eudicotyledons</taxon>
        <taxon>Gunneridae</taxon>
        <taxon>Pentapetalae</taxon>
        <taxon>asterids</taxon>
        <taxon>lamiids</taxon>
        <taxon>Lamiales</taxon>
        <taxon>Phrymaceae</taxon>
        <taxon>Erythranthe</taxon>
    </lineage>
</organism>
<proteinExistence type="inferred from homology"/>
<evidence type="ECO:0000313" key="6">
    <source>
        <dbReference type="EMBL" id="EYU20771.1"/>
    </source>
</evidence>
<keyword evidence="7" id="KW-1185">Reference proteome</keyword>
<dbReference type="FunFam" id="3.20.20.80:FF:000010">
    <property type="entry name" value="glucan endo-1,3-beta-glucosidase, basic"/>
    <property type="match status" value="1"/>
</dbReference>
<dbReference type="AlphaFoldDB" id="A0A022PY75"/>